<evidence type="ECO:0000313" key="2">
    <source>
        <dbReference type="Proteomes" id="UP001500013"/>
    </source>
</evidence>
<organism evidence="1 2">
    <name type="scientific">Terrabacter lapilli</name>
    <dbReference type="NCBI Taxonomy" id="436231"/>
    <lineage>
        <taxon>Bacteria</taxon>
        <taxon>Bacillati</taxon>
        <taxon>Actinomycetota</taxon>
        <taxon>Actinomycetes</taxon>
        <taxon>Micrococcales</taxon>
        <taxon>Intrasporangiaceae</taxon>
        <taxon>Terrabacter</taxon>
    </lineage>
</organism>
<keyword evidence="2" id="KW-1185">Reference proteome</keyword>
<accession>A0ABN2RRZ7</accession>
<proteinExistence type="predicted"/>
<evidence type="ECO:0000313" key="1">
    <source>
        <dbReference type="EMBL" id="GAA1973901.1"/>
    </source>
</evidence>
<dbReference type="Proteomes" id="UP001500013">
    <property type="component" value="Unassembled WGS sequence"/>
</dbReference>
<sequence>MPAKRAGSAVGRHDGTWHVRVVEHVMDPRHGREHGAVGRPSGNRYPVRDIALDLGHAASHREQVAAVAGARFCRGQARVQQLALQPALGLDPGRADERGMHSENELGIDQVHVPAHGPTERRHPASVGQSAHQVLQVRIVRAQDQRT</sequence>
<protein>
    <submittedName>
        <fullName evidence="1">Uncharacterized protein</fullName>
    </submittedName>
</protein>
<reference evidence="1 2" key="1">
    <citation type="journal article" date="2019" name="Int. J. Syst. Evol. Microbiol.">
        <title>The Global Catalogue of Microorganisms (GCM) 10K type strain sequencing project: providing services to taxonomists for standard genome sequencing and annotation.</title>
        <authorList>
            <consortium name="The Broad Institute Genomics Platform"/>
            <consortium name="The Broad Institute Genome Sequencing Center for Infectious Disease"/>
            <person name="Wu L."/>
            <person name="Ma J."/>
        </authorList>
    </citation>
    <scope>NUCLEOTIDE SEQUENCE [LARGE SCALE GENOMIC DNA]</scope>
    <source>
        <strain evidence="1 2">JCM 15628</strain>
    </source>
</reference>
<gene>
    <name evidence="1" type="ORF">GCM10009817_12580</name>
</gene>
<dbReference type="EMBL" id="BAAAPU010000004">
    <property type="protein sequence ID" value="GAA1973901.1"/>
    <property type="molecule type" value="Genomic_DNA"/>
</dbReference>
<comment type="caution">
    <text evidence="1">The sequence shown here is derived from an EMBL/GenBank/DDBJ whole genome shotgun (WGS) entry which is preliminary data.</text>
</comment>
<name>A0ABN2RRZ7_9MICO</name>